<sequence>MATPPNDPYADKPDRWERDDRAWKAKWADKEPEDEGYAAPPSDAYRPAAATPGTVHDAYGEGMRGAGPYLGLGAQIGGSMALFVGLGVLADRWLGTSPWGVVAGAALGMVGVVFLVLRIAREASK</sequence>
<evidence type="ECO:0000256" key="2">
    <source>
        <dbReference type="SAM" id="Phobius"/>
    </source>
</evidence>
<feature type="transmembrane region" description="Helical" evidence="2">
    <location>
        <begin position="96"/>
        <end position="117"/>
    </location>
</feature>
<dbReference type="Proteomes" id="UP001267426">
    <property type="component" value="Unassembled WGS sequence"/>
</dbReference>
<gene>
    <name evidence="3" type="ORF">RM540_01450</name>
</gene>
<reference evidence="3 4" key="1">
    <citation type="submission" date="2023-09" db="EMBL/GenBank/DDBJ databases">
        <authorList>
            <person name="Rey-Velasco X."/>
        </authorList>
    </citation>
    <scope>NUCLEOTIDE SEQUENCE [LARGE SCALE GENOMIC DNA]</scope>
    <source>
        <strain evidence="3 4">F394</strain>
    </source>
</reference>
<dbReference type="EMBL" id="JAVRHT010000001">
    <property type="protein sequence ID" value="MDT0630398.1"/>
    <property type="molecule type" value="Genomic_DNA"/>
</dbReference>
<feature type="transmembrane region" description="Helical" evidence="2">
    <location>
        <begin position="69"/>
        <end position="90"/>
    </location>
</feature>
<accession>A0ABU3BM84</accession>
<evidence type="ECO:0000256" key="1">
    <source>
        <dbReference type="SAM" id="MobiDB-lite"/>
    </source>
</evidence>
<keyword evidence="4" id="KW-1185">Reference proteome</keyword>
<feature type="region of interest" description="Disordered" evidence="1">
    <location>
        <begin position="26"/>
        <end position="46"/>
    </location>
</feature>
<comment type="caution">
    <text evidence="3">The sequence shown here is derived from an EMBL/GenBank/DDBJ whole genome shotgun (WGS) entry which is preliminary data.</text>
</comment>
<evidence type="ECO:0000313" key="3">
    <source>
        <dbReference type="EMBL" id="MDT0630398.1"/>
    </source>
</evidence>
<dbReference type="RefSeq" id="WP_311661468.1">
    <property type="nucleotide sequence ID" value="NZ_JAVRHT010000001.1"/>
</dbReference>
<dbReference type="Pfam" id="PF09527">
    <property type="entry name" value="ATPase_gene1"/>
    <property type="match status" value="1"/>
</dbReference>
<organism evidence="3 4">
    <name type="scientific">Rubrivirga litoralis</name>
    <dbReference type="NCBI Taxonomy" id="3075598"/>
    <lineage>
        <taxon>Bacteria</taxon>
        <taxon>Pseudomonadati</taxon>
        <taxon>Rhodothermota</taxon>
        <taxon>Rhodothermia</taxon>
        <taxon>Rhodothermales</taxon>
        <taxon>Rubricoccaceae</taxon>
        <taxon>Rubrivirga</taxon>
    </lineage>
</organism>
<protein>
    <submittedName>
        <fullName evidence="3">AtpZ/AtpI family protein</fullName>
    </submittedName>
</protein>
<keyword evidence="2" id="KW-1133">Transmembrane helix</keyword>
<dbReference type="InterPro" id="IPR032820">
    <property type="entry name" value="ATPase_put"/>
</dbReference>
<proteinExistence type="predicted"/>
<name>A0ABU3BM84_9BACT</name>
<keyword evidence="2" id="KW-0812">Transmembrane</keyword>
<keyword evidence="2" id="KW-0472">Membrane</keyword>
<evidence type="ECO:0000313" key="4">
    <source>
        <dbReference type="Proteomes" id="UP001267426"/>
    </source>
</evidence>